<dbReference type="AlphaFoldDB" id="A0A1L9QVV4"/>
<sequence>MHPIYKSSSTSGQGWGRWSILPLALGVIGFSVVMGNFYTPKPVNAQEQQQLLQTLTVTGRGIEQIPTTLTRVNLGVQVQGKTAQEVQAQVARQSSAVVNLLQERQVERLETTGIRLTPNYSYSDRTQRLIGYTATNTVSFRIDTSKAGSLIDDAVQAGATRIDGISFIATDEALAAAQQVALRQATADAQKQAQIVLDALNLTSRGIVSVQINHASAPSPIQLDRGNFARAESAPSPVIGGEQQVEASVTLNIRY</sequence>
<name>A0A1L9QVV4_9CYAN</name>
<evidence type="ECO:0000313" key="3">
    <source>
        <dbReference type="Proteomes" id="UP000183940"/>
    </source>
</evidence>
<gene>
    <name evidence="2" type="ORF">BI308_05015</name>
</gene>
<dbReference type="PANTHER" id="PTHR34387:SF1">
    <property type="entry name" value="PERIPLASMIC IMMUNOGENIC PROTEIN"/>
    <property type="match status" value="1"/>
</dbReference>
<evidence type="ECO:0000256" key="1">
    <source>
        <dbReference type="SAM" id="Phobius"/>
    </source>
</evidence>
<accession>A0A1L9QVV4</accession>
<dbReference type="GO" id="GO:0006974">
    <property type="term" value="P:DNA damage response"/>
    <property type="evidence" value="ECO:0007669"/>
    <property type="project" value="TreeGrafter"/>
</dbReference>
<dbReference type="STRING" id="1925591.BI308_05015"/>
<feature type="transmembrane region" description="Helical" evidence="1">
    <location>
        <begin position="20"/>
        <end position="39"/>
    </location>
</feature>
<evidence type="ECO:0008006" key="4">
    <source>
        <dbReference type="Google" id="ProtNLM"/>
    </source>
</evidence>
<dbReference type="Proteomes" id="UP000183940">
    <property type="component" value="Unassembled WGS sequence"/>
</dbReference>
<dbReference type="InterPro" id="IPR007497">
    <property type="entry name" value="SIMPL/DUF541"/>
</dbReference>
<organism evidence="2 3">
    <name type="scientific">Roseofilum reptotaenium AO1-A</name>
    <dbReference type="NCBI Taxonomy" id="1925591"/>
    <lineage>
        <taxon>Bacteria</taxon>
        <taxon>Bacillati</taxon>
        <taxon>Cyanobacteriota</taxon>
        <taxon>Cyanophyceae</taxon>
        <taxon>Desertifilales</taxon>
        <taxon>Desertifilaceae</taxon>
        <taxon>Roseofilum</taxon>
    </lineage>
</organism>
<evidence type="ECO:0000313" key="2">
    <source>
        <dbReference type="EMBL" id="OJJ26737.1"/>
    </source>
</evidence>
<protein>
    <recommendedName>
        <fullName evidence="4">SIMPL domain-containing protein</fullName>
    </recommendedName>
</protein>
<keyword evidence="1" id="KW-1133">Transmembrane helix</keyword>
<keyword evidence="3" id="KW-1185">Reference proteome</keyword>
<dbReference type="EMBL" id="MLAW01000005">
    <property type="protein sequence ID" value="OJJ26737.1"/>
    <property type="molecule type" value="Genomic_DNA"/>
</dbReference>
<dbReference type="Pfam" id="PF04402">
    <property type="entry name" value="SIMPL"/>
    <property type="match status" value="1"/>
</dbReference>
<dbReference type="Gene3D" id="3.30.70.2970">
    <property type="entry name" value="Protein of unknown function (DUF541), domain 2"/>
    <property type="match status" value="1"/>
</dbReference>
<proteinExistence type="predicted"/>
<keyword evidence="1" id="KW-0472">Membrane</keyword>
<dbReference type="Gene3D" id="3.30.110.170">
    <property type="entry name" value="Protein of unknown function (DUF541), domain 1"/>
    <property type="match status" value="1"/>
</dbReference>
<dbReference type="PANTHER" id="PTHR34387">
    <property type="entry name" value="SLR1258 PROTEIN"/>
    <property type="match status" value="1"/>
</dbReference>
<dbReference type="InterPro" id="IPR052022">
    <property type="entry name" value="26kDa_periplasmic_antigen"/>
</dbReference>
<keyword evidence="1" id="KW-0812">Transmembrane</keyword>
<comment type="caution">
    <text evidence="2">The sequence shown here is derived from an EMBL/GenBank/DDBJ whole genome shotgun (WGS) entry which is preliminary data.</text>
</comment>
<reference evidence="2" key="1">
    <citation type="submission" date="2016-10" db="EMBL/GenBank/DDBJ databases">
        <title>CRISPR-Cas defence system in Roseofilum reptotaenium: evidence of a bacteriophage-cyanobacterium arms race in the coral black band disease.</title>
        <authorList>
            <person name="Buerger P."/>
            <person name="Wood-Charlson E.M."/>
            <person name="Weynberg K.D."/>
            <person name="Willis B."/>
            <person name="Van Oppen M.J."/>
        </authorList>
    </citation>
    <scope>NUCLEOTIDE SEQUENCE [LARGE SCALE GENOMIC DNA]</scope>
    <source>
        <strain evidence="2">AO1-A</strain>
    </source>
</reference>